<organism evidence="1 2">
    <name type="scientific">Mythimna loreyi</name>
    <dbReference type="NCBI Taxonomy" id="667449"/>
    <lineage>
        <taxon>Eukaryota</taxon>
        <taxon>Metazoa</taxon>
        <taxon>Ecdysozoa</taxon>
        <taxon>Arthropoda</taxon>
        <taxon>Hexapoda</taxon>
        <taxon>Insecta</taxon>
        <taxon>Pterygota</taxon>
        <taxon>Neoptera</taxon>
        <taxon>Endopterygota</taxon>
        <taxon>Lepidoptera</taxon>
        <taxon>Glossata</taxon>
        <taxon>Ditrysia</taxon>
        <taxon>Noctuoidea</taxon>
        <taxon>Noctuidae</taxon>
        <taxon>Noctuinae</taxon>
        <taxon>Hadenini</taxon>
        <taxon>Mythimna</taxon>
    </lineage>
</organism>
<dbReference type="Proteomes" id="UP001231649">
    <property type="component" value="Chromosome 26"/>
</dbReference>
<accession>A0ACC2Q837</accession>
<gene>
    <name evidence="1" type="ORF">PYW08_010373</name>
</gene>
<reference evidence="1" key="1">
    <citation type="submission" date="2023-03" db="EMBL/GenBank/DDBJ databases">
        <title>Chromosome-level genomes of two armyworms, Mythimna separata and Mythimna loreyi, provide insights into the biosynthesis and reception of sex pheromones.</title>
        <authorList>
            <person name="Zhao H."/>
        </authorList>
    </citation>
    <scope>NUCLEOTIDE SEQUENCE</scope>
    <source>
        <strain evidence="1">BeijingLab</strain>
    </source>
</reference>
<dbReference type="EMBL" id="CM056802">
    <property type="protein sequence ID" value="KAJ8708007.1"/>
    <property type="molecule type" value="Genomic_DNA"/>
</dbReference>
<sequence length="115" mass="13650">MILSLLSENDFQEVRCHQVFEAMRMCCMKFKPLNNSLVCEGYDLEPRKYAPVTDRPSNQPLGKRSWIYRYPRTFQITFTTLGLGIFFSKPIYDIFIRPRDPIDFTEPETTFPRRA</sequence>
<keyword evidence="2" id="KW-1185">Reference proteome</keyword>
<evidence type="ECO:0000313" key="1">
    <source>
        <dbReference type="EMBL" id="KAJ8708007.1"/>
    </source>
</evidence>
<comment type="caution">
    <text evidence="1">The sequence shown here is derived from an EMBL/GenBank/DDBJ whole genome shotgun (WGS) entry which is preliminary data.</text>
</comment>
<proteinExistence type="predicted"/>
<protein>
    <submittedName>
        <fullName evidence="1">Uncharacterized protein</fullName>
    </submittedName>
</protein>
<evidence type="ECO:0000313" key="2">
    <source>
        <dbReference type="Proteomes" id="UP001231649"/>
    </source>
</evidence>
<name>A0ACC2Q837_9NEOP</name>